<evidence type="ECO:0000313" key="3">
    <source>
        <dbReference type="Proteomes" id="UP000078272"/>
    </source>
</evidence>
<accession>A0A175R5H4</accession>
<dbReference type="EMBL" id="LDPZ01000039">
    <property type="protein sequence ID" value="KTQ89471.1"/>
    <property type="molecule type" value="Genomic_DNA"/>
</dbReference>
<feature type="transmembrane region" description="Helical" evidence="1">
    <location>
        <begin position="6"/>
        <end position="23"/>
    </location>
</feature>
<evidence type="ECO:0000313" key="2">
    <source>
        <dbReference type="EMBL" id="KTQ89471.1"/>
    </source>
</evidence>
<evidence type="ECO:0000256" key="1">
    <source>
        <dbReference type="SAM" id="Phobius"/>
    </source>
</evidence>
<dbReference type="Proteomes" id="UP000078272">
    <property type="component" value="Unassembled WGS sequence"/>
</dbReference>
<proteinExistence type="predicted"/>
<name>A0A175R5H4_9HYPH</name>
<dbReference type="AlphaFoldDB" id="A0A175R5H4"/>
<dbReference type="RefSeq" id="WP_058635933.1">
    <property type="nucleotide sequence ID" value="NZ_LDPZ01000039.1"/>
</dbReference>
<reference evidence="2 3" key="1">
    <citation type="journal article" date="2016" name="Front. Microbiol.">
        <title>Genomic Resource of Rice Seed Associated Bacteria.</title>
        <authorList>
            <person name="Midha S."/>
            <person name="Bansal K."/>
            <person name="Sharma S."/>
            <person name="Kumar N."/>
            <person name="Patil P.P."/>
            <person name="Chaudhry V."/>
            <person name="Patil P.B."/>
        </authorList>
    </citation>
    <scope>NUCLEOTIDE SEQUENCE [LARGE SCALE GENOMIC DNA]</scope>
    <source>
        <strain evidence="2 3">NS226</strain>
    </source>
</reference>
<keyword evidence="1" id="KW-0472">Membrane</keyword>
<dbReference type="PATRIC" id="fig|401562.3.peg.3095"/>
<keyword evidence="1" id="KW-0812">Transmembrane</keyword>
<gene>
    <name evidence="2" type="ORF">NS226_16820</name>
</gene>
<protein>
    <submittedName>
        <fullName evidence="2">Uncharacterized protein</fullName>
    </submittedName>
</protein>
<keyword evidence="1" id="KW-1133">Transmembrane helix</keyword>
<sequence>MLDDLVWIFILACLAAWPVWYTIKEARYKKRSDQLLRSLNEWKAQQIKEEKEKSARVKEANARMERGMSQERHDFLKKNFPALYVEAYPNSDFARELPKVIAAHKALPSVEAEFLRGLAMHRVNRSFMADGRTDAYDAEFVAAFRRSAPAKIEVLRYSENREIRALIG</sequence>
<organism evidence="2 3">
    <name type="scientific">Aureimonas ureilytica</name>
    <dbReference type="NCBI Taxonomy" id="401562"/>
    <lineage>
        <taxon>Bacteria</taxon>
        <taxon>Pseudomonadati</taxon>
        <taxon>Pseudomonadota</taxon>
        <taxon>Alphaproteobacteria</taxon>
        <taxon>Hyphomicrobiales</taxon>
        <taxon>Aurantimonadaceae</taxon>
        <taxon>Aureimonas</taxon>
    </lineage>
</organism>
<comment type="caution">
    <text evidence="2">The sequence shown here is derived from an EMBL/GenBank/DDBJ whole genome shotgun (WGS) entry which is preliminary data.</text>
</comment>